<dbReference type="InterPro" id="IPR000242">
    <property type="entry name" value="PTP_cat"/>
</dbReference>
<reference evidence="3 4" key="1">
    <citation type="journal article" date="2021" name="Comput. Struct. Biotechnol. J.">
        <title>De novo genome assembly of the potent medicinal plant Rehmannia glutinosa using nanopore technology.</title>
        <authorList>
            <person name="Ma L."/>
            <person name="Dong C."/>
            <person name="Song C."/>
            <person name="Wang X."/>
            <person name="Zheng X."/>
            <person name="Niu Y."/>
            <person name="Chen S."/>
            <person name="Feng W."/>
        </authorList>
    </citation>
    <scope>NUCLEOTIDE SEQUENCE [LARGE SCALE GENOMIC DNA]</scope>
    <source>
        <strain evidence="3">DH-2019</strain>
    </source>
</reference>
<dbReference type="SUPFAM" id="SSF52799">
    <property type="entry name" value="(Phosphotyrosine protein) phosphatases II"/>
    <property type="match status" value="1"/>
</dbReference>
<dbReference type="InterPro" id="IPR000387">
    <property type="entry name" value="Tyr_Pase_dom"/>
</dbReference>
<dbReference type="SMART" id="SM00404">
    <property type="entry name" value="PTPc_motif"/>
    <property type="match status" value="1"/>
</dbReference>
<dbReference type="Gene3D" id="3.90.190.10">
    <property type="entry name" value="Protein tyrosine phosphatase superfamily"/>
    <property type="match status" value="1"/>
</dbReference>
<evidence type="ECO:0000259" key="2">
    <source>
        <dbReference type="PROSITE" id="PS50056"/>
    </source>
</evidence>
<dbReference type="InterPro" id="IPR029021">
    <property type="entry name" value="Prot-tyrosine_phosphatase-like"/>
</dbReference>
<name>A0ABR0U290_REHGL</name>
<dbReference type="Pfam" id="PF00102">
    <property type="entry name" value="Y_phosphatase"/>
    <property type="match status" value="1"/>
</dbReference>
<dbReference type="SMART" id="SM00194">
    <property type="entry name" value="PTPc"/>
    <property type="match status" value="1"/>
</dbReference>
<accession>A0ABR0U290</accession>
<keyword evidence="4" id="KW-1185">Reference proteome</keyword>
<dbReference type="InterPro" id="IPR003595">
    <property type="entry name" value="Tyr_Pase_cat"/>
</dbReference>
<dbReference type="PROSITE" id="PS50055">
    <property type="entry name" value="TYR_PHOSPHATASE_PTP"/>
    <property type="match status" value="1"/>
</dbReference>
<evidence type="ECO:0000259" key="1">
    <source>
        <dbReference type="PROSITE" id="PS50055"/>
    </source>
</evidence>
<sequence>MTNASASDALASFLSADFTTQRRLLSDDQLRNCSEALMSFRQKMSYLQTIDYEFLTSEMKALDARDSFGVGPVGLDSLNCSKNRYLDVVPFEYNRVILRGHDFYRSSPGGYINASLVMISESVSPFIATQGPLSHTRDDFWEMIVQYKCPVIVMLTQLVEKYNIVMCEDYFQSDEPREFGHIFINTKWKQTTDTLILRCLEVYNKASDEEEPSWSVLHIQYLEWPDFEVPKDTAAVREIFERISVLPPNIGPIVVHCSSAGIGRTGTYCVIHNTIQRILIGDMTALDIANTVATFRSQRKGMVQSLEQYIFCYNAIADELEKLISDSKSHGGSS</sequence>
<dbReference type="PRINTS" id="PR00700">
    <property type="entry name" value="PRTYPHPHTASE"/>
</dbReference>
<gene>
    <name evidence="3" type="ORF">DH2020_049616</name>
</gene>
<feature type="domain" description="Tyrosine-protein phosphatase" evidence="1">
    <location>
        <begin position="79"/>
        <end position="319"/>
    </location>
</feature>
<evidence type="ECO:0008006" key="5">
    <source>
        <dbReference type="Google" id="ProtNLM"/>
    </source>
</evidence>
<comment type="caution">
    <text evidence="3">The sequence shown here is derived from an EMBL/GenBank/DDBJ whole genome shotgun (WGS) entry which is preliminary data.</text>
</comment>
<organism evidence="3 4">
    <name type="scientific">Rehmannia glutinosa</name>
    <name type="common">Chinese foxglove</name>
    <dbReference type="NCBI Taxonomy" id="99300"/>
    <lineage>
        <taxon>Eukaryota</taxon>
        <taxon>Viridiplantae</taxon>
        <taxon>Streptophyta</taxon>
        <taxon>Embryophyta</taxon>
        <taxon>Tracheophyta</taxon>
        <taxon>Spermatophyta</taxon>
        <taxon>Magnoliopsida</taxon>
        <taxon>eudicotyledons</taxon>
        <taxon>Gunneridae</taxon>
        <taxon>Pentapetalae</taxon>
        <taxon>asterids</taxon>
        <taxon>lamiids</taxon>
        <taxon>Lamiales</taxon>
        <taxon>Orobanchaceae</taxon>
        <taxon>Rehmannieae</taxon>
        <taxon>Rehmannia</taxon>
    </lineage>
</organism>
<dbReference type="Proteomes" id="UP001318860">
    <property type="component" value="Unassembled WGS sequence"/>
</dbReference>
<feature type="domain" description="Tyrosine specific protein phosphatases" evidence="2">
    <location>
        <begin position="237"/>
        <end position="310"/>
    </location>
</feature>
<dbReference type="PROSITE" id="PS50056">
    <property type="entry name" value="TYR_PHOSPHATASE_2"/>
    <property type="match status" value="1"/>
</dbReference>
<protein>
    <recommendedName>
        <fullName evidence="5">Protein tyrosine phosphatase</fullName>
    </recommendedName>
</protein>
<evidence type="ECO:0000313" key="3">
    <source>
        <dbReference type="EMBL" id="KAK6116617.1"/>
    </source>
</evidence>
<evidence type="ECO:0000313" key="4">
    <source>
        <dbReference type="Proteomes" id="UP001318860"/>
    </source>
</evidence>
<dbReference type="PANTHER" id="PTHR19134">
    <property type="entry name" value="RECEPTOR-TYPE TYROSINE-PROTEIN PHOSPHATASE"/>
    <property type="match status" value="1"/>
</dbReference>
<dbReference type="EMBL" id="JABTTQ020003488">
    <property type="protein sequence ID" value="KAK6116617.1"/>
    <property type="molecule type" value="Genomic_DNA"/>
</dbReference>
<dbReference type="InterPro" id="IPR050348">
    <property type="entry name" value="Protein-Tyr_Phosphatase"/>
</dbReference>
<dbReference type="PANTHER" id="PTHR19134:SF449">
    <property type="entry name" value="TYROSINE-PROTEIN PHOSPHATASE 1"/>
    <property type="match status" value="1"/>
</dbReference>
<proteinExistence type="predicted"/>